<feature type="transmembrane region" description="Helical" evidence="10">
    <location>
        <begin position="75"/>
        <end position="93"/>
    </location>
</feature>
<evidence type="ECO:0000256" key="3">
    <source>
        <dbReference type="ARBA" id="ARBA00022448"/>
    </source>
</evidence>
<comment type="subcellular location">
    <subcellularLocation>
        <location evidence="1">Membrane</location>
        <topology evidence="1">Multi-pass membrane protein</topology>
    </subcellularLocation>
</comment>
<evidence type="ECO:0000256" key="9">
    <source>
        <dbReference type="RuleBase" id="RU000488"/>
    </source>
</evidence>
<protein>
    <submittedName>
        <fullName evidence="11">Solute carrier family 25 member 17</fullName>
    </submittedName>
</protein>
<keyword evidence="7 8" id="KW-0472">Membrane</keyword>
<evidence type="ECO:0000256" key="8">
    <source>
        <dbReference type="PROSITE-ProRule" id="PRU00282"/>
    </source>
</evidence>
<evidence type="ECO:0000256" key="10">
    <source>
        <dbReference type="SAM" id="Phobius"/>
    </source>
</evidence>
<dbReference type="Proteomes" id="UP000007303">
    <property type="component" value="Unassembled WGS sequence"/>
</dbReference>
<dbReference type="PANTHER" id="PTHR45939:SF4">
    <property type="entry name" value="PEROXISOMAL MEMBRANE PROTEIN PMP34"/>
    <property type="match status" value="1"/>
</dbReference>
<dbReference type="Gene3D" id="1.50.40.10">
    <property type="entry name" value="Mitochondrial carrier domain"/>
    <property type="match status" value="1"/>
</dbReference>
<reference evidence="11" key="3">
    <citation type="submission" date="2025-09" db="UniProtKB">
        <authorList>
            <consortium name="Ensembl"/>
        </authorList>
    </citation>
    <scope>IDENTIFICATION</scope>
</reference>
<reference evidence="12" key="1">
    <citation type="journal article" date="2004" name="Nature">
        <title>Genome duplication in the teleost fish Tetraodon nigroviridis reveals the early vertebrate proto-karyotype.</title>
        <authorList>
            <person name="Jaillon O."/>
            <person name="Aury J.-M."/>
            <person name="Brunet F."/>
            <person name="Petit J.-L."/>
            <person name="Stange-Thomann N."/>
            <person name="Mauceli E."/>
            <person name="Bouneau L."/>
            <person name="Fischer C."/>
            <person name="Ozouf-Costaz C."/>
            <person name="Bernot A."/>
            <person name="Nicaud S."/>
            <person name="Jaffe D."/>
            <person name="Fisher S."/>
            <person name="Lutfalla G."/>
            <person name="Dossat C."/>
            <person name="Segurens B."/>
            <person name="Dasilva C."/>
            <person name="Salanoubat M."/>
            <person name="Levy M."/>
            <person name="Boudet N."/>
            <person name="Castellano S."/>
            <person name="Anthouard V."/>
            <person name="Jubin C."/>
            <person name="Castelli V."/>
            <person name="Katinka M."/>
            <person name="Vacherie B."/>
            <person name="Biemont C."/>
            <person name="Skalli Z."/>
            <person name="Cattolico L."/>
            <person name="Poulain J."/>
            <person name="De Berardinis V."/>
            <person name="Cruaud C."/>
            <person name="Duprat S."/>
            <person name="Brottier P."/>
            <person name="Coutanceau J.-P."/>
            <person name="Gouzy J."/>
            <person name="Parra G."/>
            <person name="Lardier G."/>
            <person name="Chapple C."/>
            <person name="McKernan K.J."/>
            <person name="McEwan P."/>
            <person name="Bosak S."/>
            <person name="Kellis M."/>
            <person name="Volff J.-N."/>
            <person name="Guigo R."/>
            <person name="Zody M.C."/>
            <person name="Mesirov J."/>
            <person name="Lindblad-Toh K."/>
            <person name="Birren B."/>
            <person name="Nusbaum C."/>
            <person name="Kahn D."/>
            <person name="Robinson-Rechavi M."/>
            <person name="Laudet V."/>
            <person name="Schachter V."/>
            <person name="Quetier F."/>
            <person name="Saurin W."/>
            <person name="Scarpelli C."/>
            <person name="Wincker P."/>
            <person name="Lander E.S."/>
            <person name="Weissenbach J."/>
            <person name="Roest Crollius H."/>
        </authorList>
    </citation>
    <scope>NUCLEOTIDE SEQUENCE [LARGE SCALE GENOMIC DNA]</scope>
</reference>
<dbReference type="InterPro" id="IPR052217">
    <property type="entry name" value="Mito/Peroxisomal_Carrier"/>
</dbReference>
<dbReference type="SUPFAM" id="SSF103506">
    <property type="entry name" value="Mitochondrial carrier"/>
    <property type="match status" value="1"/>
</dbReference>
<dbReference type="GO" id="GO:0044610">
    <property type="term" value="F:FMN transmembrane transporter activity"/>
    <property type="evidence" value="ECO:0007669"/>
    <property type="project" value="TreeGrafter"/>
</dbReference>
<dbReference type="GO" id="GO:0015230">
    <property type="term" value="F:FAD transmembrane transporter activity"/>
    <property type="evidence" value="ECO:0007669"/>
    <property type="project" value="TreeGrafter"/>
</dbReference>
<dbReference type="GO" id="GO:0005778">
    <property type="term" value="C:peroxisomal membrane"/>
    <property type="evidence" value="ECO:0007669"/>
    <property type="project" value="TreeGrafter"/>
</dbReference>
<dbReference type="Ensembl" id="ENSTNIT00000005359.1">
    <property type="protein sequence ID" value="ENSTNIP00000005213.1"/>
    <property type="gene ID" value="ENSTNIG00000002659.1"/>
</dbReference>
<organism evidence="11 12">
    <name type="scientific">Tetraodon nigroviridis</name>
    <name type="common">Spotted green pufferfish</name>
    <name type="synonym">Chelonodon nigroviridis</name>
    <dbReference type="NCBI Taxonomy" id="99883"/>
    <lineage>
        <taxon>Eukaryota</taxon>
        <taxon>Metazoa</taxon>
        <taxon>Chordata</taxon>
        <taxon>Craniata</taxon>
        <taxon>Vertebrata</taxon>
        <taxon>Euteleostomi</taxon>
        <taxon>Actinopterygii</taxon>
        <taxon>Neopterygii</taxon>
        <taxon>Teleostei</taxon>
        <taxon>Neoteleostei</taxon>
        <taxon>Acanthomorphata</taxon>
        <taxon>Eupercaria</taxon>
        <taxon>Tetraodontiformes</taxon>
        <taxon>Tetradontoidea</taxon>
        <taxon>Tetraodontidae</taxon>
        <taxon>Tetraodon</taxon>
    </lineage>
</organism>
<keyword evidence="5" id="KW-0677">Repeat</keyword>
<sequence>RGPRKLQMTSLLFSCESLAHAVSGAAGAAVAMTVFYPLDTARLTLQVDEKSKSRSAQSVLAEIFKEGGLFGLYRGWFAVIYTLCISNFSYFYCFHSFKNIWLSGGQAASGSNDLLVGFAAGTASVLLTSPLWVVNTRLKVQGLRCYSKDMSPTRYAGFLDAMVQITCEEGVAALWSGTFTSLLLVSNPAIQFMMYEGLKRHLRRAVPRQLSSFEFFIIGATAKAVATVVTYPLQTMQSVLRLRRYQKSDEKPNILSSVKMFRCQFVRRVRNNGVWSLFNGLEAKLLQTVLTAALMFLIYEEIVSCTFRAMGLSQHP</sequence>
<dbReference type="GeneTree" id="ENSGT00920000149129"/>
<accession>H3CAE1</accession>
<keyword evidence="12" id="KW-1185">Reference proteome</keyword>
<dbReference type="InParanoid" id="H3CAE1"/>
<dbReference type="GO" id="GO:0015217">
    <property type="term" value="F:ADP transmembrane transporter activity"/>
    <property type="evidence" value="ECO:0007669"/>
    <property type="project" value="TreeGrafter"/>
</dbReference>
<evidence type="ECO:0000256" key="2">
    <source>
        <dbReference type="ARBA" id="ARBA00006375"/>
    </source>
</evidence>
<proteinExistence type="inferred from homology"/>
<dbReference type="HOGENOM" id="CLU_015166_6_3_1"/>
<feature type="transmembrane region" description="Helical" evidence="10">
    <location>
        <begin position="114"/>
        <end position="134"/>
    </location>
</feature>
<dbReference type="GO" id="GO:0080122">
    <property type="term" value="F:AMP transmembrane transporter activity"/>
    <property type="evidence" value="ECO:0007669"/>
    <property type="project" value="TreeGrafter"/>
</dbReference>
<dbReference type="InterPro" id="IPR002067">
    <property type="entry name" value="MCP"/>
</dbReference>
<feature type="transmembrane region" description="Helical" evidence="10">
    <location>
        <begin position="172"/>
        <end position="194"/>
    </location>
</feature>
<keyword evidence="4 8" id="KW-0812">Transmembrane</keyword>
<feature type="repeat" description="Solcar" evidence="8">
    <location>
        <begin position="15"/>
        <end position="100"/>
    </location>
</feature>
<keyword evidence="6 10" id="KW-1133">Transmembrane helix</keyword>
<feature type="repeat" description="Solcar" evidence="8">
    <location>
        <begin position="108"/>
        <end position="201"/>
    </location>
</feature>
<dbReference type="AlphaFoldDB" id="H3CAE1"/>
<comment type="similarity">
    <text evidence="2 9">Belongs to the mitochondrial carrier (TC 2.A.29) family.</text>
</comment>
<dbReference type="GO" id="GO:0005347">
    <property type="term" value="F:ATP transmembrane transporter activity"/>
    <property type="evidence" value="ECO:0007669"/>
    <property type="project" value="TreeGrafter"/>
</dbReference>
<feature type="repeat" description="Solcar" evidence="8">
    <location>
        <begin position="210"/>
        <end position="305"/>
    </location>
</feature>
<reference evidence="11" key="2">
    <citation type="submission" date="2025-08" db="UniProtKB">
        <authorList>
            <consortium name="Ensembl"/>
        </authorList>
    </citation>
    <scope>IDENTIFICATION</scope>
</reference>
<dbReference type="GO" id="GO:0015228">
    <property type="term" value="F:coenzyme A transmembrane transporter activity"/>
    <property type="evidence" value="ECO:0007669"/>
    <property type="project" value="TreeGrafter"/>
</dbReference>
<evidence type="ECO:0000256" key="5">
    <source>
        <dbReference type="ARBA" id="ARBA00022737"/>
    </source>
</evidence>
<name>H3CAE1_TETNG</name>
<dbReference type="PROSITE" id="PS50920">
    <property type="entry name" value="SOLCAR"/>
    <property type="match status" value="3"/>
</dbReference>
<evidence type="ECO:0000313" key="11">
    <source>
        <dbReference type="Ensembl" id="ENSTNIP00000005213.1"/>
    </source>
</evidence>
<dbReference type="Pfam" id="PF00153">
    <property type="entry name" value="Mito_carr"/>
    <property type="match status" value="3"/>
</dbReference>
<evidence type="ECO:0000256" key="1">
    <source>
        <dbReference type="ARBA" id="ARBA00004141"/>
    </source>
</evidence>
<feature type="transmembrane region" description="Helical" evidence="10">
    <location>
        <begin position="12"/>
        <end position="36"/>
    </location>
</feature>
<evidence type="ECO:0000256" key="6">
    <source>
        <dbReference type="ARBA" id="ARBA00022989"/>
    </source>
</evidence>
<dbReference type="OMA" id="QFMMYEL"/>
<dbReference type="STRING" id="99883.ENSTNIP00000005213"/>
<evidence type="ECO:0000313" key="12">
    <source>
        <dbReference type="Proteomes" id="UP000007303"/>
    </source>
</evidence>
<feature type="transmembrane region" description="Helical" evidence="10">
    <location>
        <begin position="215"/>
        <end position="233"/>
    </location>
</feature>
<dbReference type="PRINTS" id="PR00926">
    <property type="entry name" value="MITOCARRIER"/>
</dbReference>
<dbReference type="GO" id="GO:0051724">
    <property type="term" value="F:NAD transmembrane transporter activity"/>
    <property type="evidence" value="ECO:0007669"/>
    <property type="project" value="TreeGrafter"/>
</dbReference>
<evidence type="ECO:0000256" key="7">
    <source>
        <dbReference type="ARBA" id="ARBA00023136"/>
    </source>
</evidence>
<keyword evidence="3 9" id="KW-0813">Transport</keyword>
<dbReference type="InterPro" id="IPR018108">
    <property type="entry name" value="MCP_transmembrane"/>
</dbReference>
<dbReference type="InterPro" id="IPR023395">
    <property type="entry name" value="MCP_dom_sf"/>
</dbReference>
<dbReference type="PANTHER" id="PTHR45939">
    <property type="entry name" value="PEROXISOMAL MEMBRANE PROTEIN PMP34-RELATED"/>
    <property type="match status" value="1"/>
</dbReference>
<evidence type="ECO:0000256" key="4">
    <source>
        <dbReference type="ARBA" id="ARBA00022692"/>
    </source>
</evidence>